<dbReference type="PANTHER" id="PTHR39327">
    <property type="match status" value="1"/>
</dbReference>
<sequence length="223" mass="24774">MTYLIKSLQACFILTVVALAAPAQASPSMQTGRITSQPIGHYEFCQRHSAECQPVKSMPPLNLTPDLWATIVSVNNAVNVEIDQRSDMEVWGYEDYWEYPDNGAGDCEDLALEKRRRLMQAGLDVSDLLITVVRDERGAGHAILTVRTDRGDFILDNMRAKVLRWDETPYTYLKRQSTDHAGRWVDIDGPAAPAIAAREVGEATATSTSAAARPSLFDIFKSR</sequence>
<dbReference type="RefSeq" id="WP_063946935.1">
    <property type="nucleotide sequence ID" value="NZ_LXPS01000001.1"/>
</dbReference>
<dbReference type="Gene3D" id="3.10.620.30">
    <property type="match status" value="1"/>
</dbReference>
<organism evidence="2 3">
    <name type="scientific">Agrobacterium tumefaciens</name>
    <dbReference type="NCBI Taxonomy" id="358"/>
    <lineage>
        <taxon>Bacteria</taxon>
        <taxon>Pseudomonadati</taxon>
        <taxon>Pseudomonadota</taxon>
        <taxon>Alphaproteobacteria</taxon>
        <taxon>Hyphomicrobiales</taxon>
        <taxon>Rhizobiaceae</taxon>
        <taxon>Rhizobium/Agrobacterium group</taxon>
        <taxon>Agrobacterium</taxon>
        <taxon>Agrobacterium tumefaciens complex</taxon>
    </lineage>
</organism>
<dbReference type="PANTHER" id="PTHR39327:SF1">
    <property type="entry name" value="BLR5470 PROTEIN"/>
    <property type="match status" value="1"/>
</dbReference>
<dbReference type="EMBL" id="LXPS01000001">
    <property type="protein sequence ID" value="OAE49699.1"/>
    <property type="molecule type" value="Genomic_DNA"/>
</dbReference>
<dbReference type="AlphaFoldDB" id="A0A176XIA2"/>
<feature type="chain" id="PRO_5008053463" evidence="1">
    <location>
        <begin position="26"/>
        <end position="223"/>
    </location>
</feature>
<comment type="caution">
    <text evidence="2">The sequence shown here is derived from an EMBL/GenBank/DDBJ whole genome shotgun (WGS) entry which is preliminary data.</text>
</comment>
<proteinExistence type="predicted"/>
<reference evidence="2 3" key="1">
    <citation type="submission" date="2016-05" db="EMBL/GenBank/DDBJ databases">
        <authorList>
            <person name="Lavstsen T."/>
            <person name="Jespersen J.S."/>
        </authorList>
    </citation>
    <scope>NUCLEOTIDE SEQUENCE [LARGE SCALE GENOMIC DNA]</scope>
    <source>
        <strain evidence="2 3">KCJ1736</strain>
    </source>
</reference>
<dbReference type="Proteomes" id="UP000077098">
    <property type="component" value="Unassembled WGS sequence"/>
</dbReference>
<dbReference type="Pfam" id="PF06035">
    <property type="entry name" value="Peptidase_C93"/>
    <property type="match status" value="1"/>
</dbReference>
<dbReference type="InterPro" id="IPR010319">
    <property type="entry name" value="Transglutaminase-like_Cys_pept"/>
</dbReference>
<name>A0A176XIA2_AGRTU</name>
<accession>A0A176XIA2</accession>
<evidence type="ECO:0000256" key="1">
    <source>
        <dbReference type="SAM" id="SignalP"/>
    </source>
</evidence>
<protein>
    <submittedName>
        <fullName evidence="2">Transglutaminase</fullName>
    </submittedName>
</protein>
<keyword evidence="1" id="KW-0732">Signal</keyword>
<gene>
    <name evidence="2" type="ORF">A7J57_16115</name>
</gene>
<evidence type="ECO:0000313" key="2">
    <source>
        <dbReference type="EMBL" id="OAE49699.1"/>
    </source>
</evidence>
<feature type="signal peptide" evidence="1">
    <location>
        <begin position="1"/>
        <end position="25"/>
    </location>
</feature>
<evidence type="ECO:0000313" key="3">
    <source>
        <dbReference type="Proteomes" id="UP000077098"/>
    </source>
</evidence>